<keyword evidence="2" id="KW-1133">Transmembrane helix</keyword>
<reference evidence="4 5" key="1">
    <citation type="submission" date="2018-06" db="EMBL/GenBank/DDBJ databases">
        <title>The Genome of Cuscuta australis (Dodder) Provides Insight into the Evolution of Plant Parasitism.</title>
        <authorList>
            <person name="Liu H."/>
        </authorList>
    </citation>
    <scope>NUCLEOTIDE SEQUENCE [LARGE SCALE GENOMIC DNA]</scope>
    <source>
        <strain evidence="5">cv. Yunnan</strain>
        <tissue evidence="4">Vines</tissue>
    </source>
</reference>
<evidence type="ECO:0000256" key="3">
    <source>
        <dbReference type="SAM" id="SignalP"/>
    </source>
</evidence>
<sequence>MARFAFVCGVILGMLVVGTMADGASWAAYPRKLLQGNTGERGSIADPPLPGGPGSESGEEEAEAPESAATHHHSDKSVAGGEVIIGGLVTALFAAVYCYIRVTRRREDAWVGARRRICLRWPESANTLRNRRVGSQLIPSDSDVQIPQCWLRWGRMDLRRRLGMVGRLAAACGGRRRLGSGMDGDLDLLGGVKE</sequence>
<feature type="signal peptide" evidence="3">
    <location>
        <begin position="1"/>
        <end position="21"/>
    </location>
</feature>
<keyword evidence="3" id="KW-0732">Signal</keyword>
<evidence type="ECO:0000313" key="4">
    <source>
        <dbReference type="EMBL" id="RAL42882.1"/>
    </source>
</evidence>
<dbReference type="PANTHER" id="PTHR34558:SF4">
    <property type="entry name" value="TRANSMEMBRANE PROTEIN"/>
    <property type="match status" value="1"/>
</dbReference>
<organism evidence="4 5">
    <name type="scientific">Cuscuta australis</name>
    <dbReference type="NCBI Taxonomy" id="267555"/>
    <lineage>
        <taxon>Eukaryota</taxon>
        <taxon>Viridiplantae</taxon>
        <taxon>Streptophyta</taxon>
        <taxon>Embryophyta</taxon>
        <taxon>Tracheophyta</taxon>
        <taxon>Spermatophyta</taxon>
        <taxon>Magnoliopsida</taxon>
        <taxon>eudicotyledons</taxon>
        <taxon>Gunneridae</taxon>
        <taxon>Pentapetalae</taxon>
        <taxon>asterids</taxon>
        <taxon>lamiids</taxon>
        <taxon>Solanales</taxon>
        <taxon>Convolvulaceae</taxon>
        <taxon>Cuscuteae</taxon>
        <taxon>Cuscuta</taxon>
        <taxon>Cuscuta subgen. Grammica</taxon>
        <taxon>Cuscuta sect. Cleistogrammica</taxon>
    </lineage>
</organism>
<feature type="region of interest" description="Disordered" evidence="1">
    <location>
        <begin position="37"/>
        <end position="75"/>
    </location>
</feature>
<dbReference type="AlphaFoldDB" id="A0A328DAL2"/>
<accession>A0A328DAL2</accession>
<name>A0A328DAL2_9ASTE</name>
<evidence type="ECO:0000313" key="5">
    <source>
        <dbReference type="Proteomes" id="UP000249390"/>
    </source>
</evidence>
<protein>
    <submittedName>
        <fullName evidence="4">Uncharacterized protein</fullName>
    </submittedName>
</protein>
<keyword evidence="5" id="KW-1185">Reference proteome</keyword>
<feature type="chain" id="PRO_5016264904" evidence="3">
    <location>
        <begin position="22"/>
        <end position="194"/>
    </location>
</feature>
<dbReference type="Proteomes" id="UP000249390">
    <property type="component" value="Unassembled WGS sequence"/>
</dbReference>
<proteinExistence type="predicted"/>
<feature type="transmembrane region" description="Helical" evidence="2">
    <location>
        <begin position="83"/>
        <end position="100"/>
    </location>
</feature>
<gene>
    <name evidence="4" type="ORF">DM860_009389</name>
</gene>
<dbReference type="PANTHER" id="PTHR34558">
    <property type="entry name" value="EXPRESSED PROTEIN"/>
    <property type="match status" value="1"/>
</dbReference>
<keyword evidence="2" id="KW-0812">Transmembrane</keyword>
<evidence type="ECO:0000256" key="2">
    <source>
        <dbReference type="SAM" id="Phobius"/>
    </source>
</evidence>
<keyword evidence="2" id="KW-0472">Membrane</keyword>
<comment type="caution">
    <text evidence="4">The sequence shown here is derived from an EMBL/GenBank/DDBJ whole genome shotgun (WGS) entry which is preliminary data.</text>
</comment>
<evidence type="ECO:0000256" key="1">
    <source>
        <dbReference type="SAM" id="MobiDB-lite"/>
    </source>
</evidence>
<dbReference type="EMBL" id="NQVE01000162">
    <property type="protein sequence ID" value="RAL42882.1"/>
    <property type="molecule type" value="Genomic_DNA"/>
</dbReference>